<accession>A0ABR1J8U2</accession>
<protein>
    <recommendedName>
        <fullName evidence="3">F-box domain-containing protein</fullName>
    </recommendedName>
</protein>
<comment type="caution">
    <text evidence="1">The sequence shown here is derived from an EMBL/GenBank/DDBJ whole genome shotgun (WGS) entry which is preliminary data.</text>
</comment>
<dbReference type="Proteomes" id="UP001498398">
    <property type="component" value="Unassembled WGS sequence"/>
</dbReference>
<reference evidence="1 2" key="1">
    <citation type="submission" date="2024-01" db="EMBL/GenBank/DDBJ databases">
        <title>A draft genome for the cacao thread blight pathogen Marasmiellus scandens.</title>
        <authorList>
            <person name="Baruah I.K."/>
            <person name="Leung J."/>
            <person name="Bukari Y."/>
            <person name="Amoako-Attah I."/>
            <person name="Meinhardt L.W."/>
            <person name="Bailey B.A."/>
            <person name="Cohen S.P."/>
        </authorList>
    </citation>
    <scope>NUCLEOTIDE SEQUENCE [LARGE SCALE GENOMIC DNA]</scope>
    <source>
        <strain evidence="1 2">GH-19</strain>
    </source>
</reference>
<keyword evidence="2" id="KW-1185">Reference proteome</keyword>
<evidence type="ECO:0000313" key="2">
    <source>
        <dbReference type="Proteomes" id="UP001498398"/>
    </source>
</evidence>
<organism evidence="1 2">
    <name type="scientific">Marasmiellus scandens</name>
    <dbReference type="NCBI Taxonomy" id="2682957"/>
    <lineage>
        <taxon>Eukaryota</taxon>
        <taxon>Fungi</taxon>
        <taxon>Dikarya</taxon>
        <taxon>Basidiomycota</taxon>
        <taxon>Agaricomycotina</taxon>
        <taxon>Agaricomycetes</taxon>
        <taxon>Agaricomycetidae</taxon>
        <taxon>Agaricales</taxon>
        <taxon>Marasmiineae</taxon>
        <taxon>Omphalotaceae</taxon>
        <taxon>Marasmiellus</taxon>
    </lineage>
</organism>
<evidence type="ECO:0008006" key="3">
    <source>
        <dbReference type="Google" id="ProtNLM"/>
    </source>
</evidence>
<evidence type="ECO:0000313" key="1">
    <source>
        <dbReference type="EMBL" id="KAK7453448.1"/>
    </source>
</evidence>
<dbReference type="EMBL" id="JBANRG010000026">
    <property type="protein sequence ID" value="KAK7453448.1"/>
    <property type="molecule type" value="Genomic_DNA"/>
</dbReference>
<dbReference type="InterPro" id="IPR032675">
    <property type="entry name" value="LRR_dom_sf"/>
</dbReference>
<gene>
    <name evidence="1" type="ORF">VKT23_011719</name>
</gene>
<sequence>MDRKLTQFSLPQELIDTLIDWVQFMRENSDDPLEFTSTLQSCSLVCKSFLPRARKYLFHDITLRSNPGDQTLDGFKQRIQPLLEFEDSGLSREVMALVRKLTICEGPFTRTNWILKDTIHRLLPFGQLPFTTLKEIELGSSRARSSYEVDAASLSELLKNNFSLESLRLIGVSLNSRSEVIHILSSLSRHTHFHRLGLVSIHIQQYTDTDVMMDTPFDDRPRLTTLEYRNPDDRLLDDLFFDPRSLFDISELKELDLSTQMKPIPARASEEGGNCSKILACCPESLTSLCLDIRDFLFTGLTTMNYLQHVTELRRLELRGLNIRHGWTHQIAFILTLLSALPRGLHHLSLHAEILDWHVLEQFQHLDSVLSALPESLPLKEIRIVLERFGRLIDKETDIEKIANCFPKTRERGISIAPERGGRR</sequence>
<proteinExistence type="predicted"/>
<name>A0ABR1J8U2_9AGAR</name>
<dbReference type="Gene3D" id="3.80.10.10">
    <property type="entry name" value="Ribonuclease Inhibitor"/>
    <property type="match status" value="1"/>
</dbReference>
<dbReference type="SUPFAM" id="SSF52047">
    <property type="entry name" value="RNI-like"/>
    <property type="match status" value="1"/>
</dbReference>